<dbReference type="RefSeq" id="WP_155141070.1">
    <property type="nucleotide sequence ID" value="NZ_BMGZ01000002.1"/>
</dbReference>
<evidence type="ECO:0000313" key="11">
    <source>
        <dbReference type="Proteomes" id="UP000621856"/>
    </source>
</evidence>
<dbReference type="Proteomes" id="UP000621856">
    <property type="component" value="Unassembled WGS sequence"/>
</dbReference>
<comment type="similarity">
    <text evidence="1 7">Belongs to the glycosyl hydrolase 43 family.</text>
</comment>
<keyword evidence="5 7" id="KW-0326">Glycosidase</keyword>
<dbReference type="EMBL" id="BMGZ01000002">
    <property type="protein sequence ID" value="GGH99522.1"/>
    <property type="molecule type" value="Genomic_DNA"/>
</dbReference>
<evidence type="ECO:0000313" key="10">
    <source>
        <dbReference type="EMBL" id="NHK28789.1"/>
    </source>
</evidence>
<organism evidence="9 11">
    <name type="scientific">Aquisalinus luteolus</name>
    <dbReference type="NCBI Taxonomy" id="1566827"/>
    <lineage>
        <taxon>Bacteria</taxon>
        <taxon>Pseudomonadati</taxon>
        <taxon>Pseudomonadota</taxon>
        <taxon>Alphaproteobacteria</taxon>
        <taxon>Parvularculales</taxon>
        <taxon>Parvularculaceae</taxon>
        <taxon>Aquisalinus</taxon>
    </lineage>
</organism>
<feature type="site" description="Important for catalytic activity, responsible for pKa modulation of the active site Glu and correct orientation of both the proton donor and substrate" evidence="6">
    <location>
        <position position="204"/>
    </location>
</feature>
<evidence type="ECO:0000256" key="5">
    <source>
        <dbReference type="ARBA" id="ARBA00023295"/>
    </source>
</evidence>
<dbReference type="InterPro" id="IPR023296">
    <property type="entry name" value="Glyco_hydro_beta-prop_sf"/>
</dbReference>
<evidence type="ECO:0000256" key="8">
    <source>
        <dbReference type="SAM" id="MobiDB-lite"/>
    </source>
</evidence>
<evidence type="ECO:0000313" key="12">
    <source>
        <dbReference type="Proteomes" id="UP000818603"/>
    </source>
</evidence>
<proteinExistence type="inferred from homology"/>
<feature type="region of interest" description="Disordered" evidence="8">
    <location>
        <begin position="35"/>
        <end position="67"/>
    </location>
</feature>
<feature type="compositionally biased region" description="Low complexity" evidence="8">
    <location>
        <begin position="39"/>
        <end position="57"/>
    </location>
</feature>
<evidence type="ECO:0000256" key="3">
    <source>
        <dbReference type="ARBA" id="ARBA00022801"/>
    </source>
</evidence>
<gene>
    <name evidence="10" type="ORF">FF098_012785</name>
    <name evidence="9" type="ORF">GCM10011355_25680</name>
</gene>
<reference evidence="9" key="3">
    <citation type="submission" date="2020-09" db="EMBL/GenBank/DDBJ databases">
        <authorList>
            <person name="Sun Q."/>
            <person name="Zhou Y."/>
        </authorList>
    </citation>
    <scope>NUCLEOTIDE SEQUENCE</scope>
    <source>
        <strain evidence="9">CGMCC 1.14984</strain>
    </source>
</reference>
<evidence type="ECO:0000256" key="1">
    <source>
        <dbReference type="ARBA" id="ARBA00009865"/>
    </source>
</evidence>
<dbReference type="Proteomes" id="UP000818603">
    <property type="component" value="Unassembled WGS sequence"/>
</dbReference>
<dbReference type="EMBL" id="VCJR02000002">
    <property type="protein sequence ID" value="NHK28789.1"/>
    <property type="molecule type" value="Genomic_DNA"/>
</dbReference>
<keyword evidence="3 7" id="KW-0378">Hydrolase</keyword>
<evidence type="ECO:0000256" key="4">
    <source>
        <dbReference type="ARBA" id="ARBA00023277"/>
    </source>
</evidence>
<evidence type="ECO:0000256" key="6">
    <source>
        <dbReference type="PIRSR" id="PIRSR606710-2"/>
    </source>
</evidence>
<reference evidence="9" key="1">
    <citation type="journal article" date="2014" name="Int. J. Syst. Evol. Microbiol.">
        <title>Complete genome sequence of Corynebacterium casei LMG S-19264T (=DSM 44701T), isolated from a smear-ripened cheese.</title>
        <authorList>
            <consortium name="US DOE Joint Genome Institute (JGI-PGF)"/>
            <person name="Walter F."/>
            <person name="Albersmeier A."/>
            <person name="Kalinowski J."/>
            <person name="Ruckert C."/>
        </authorList>
    </citation>
    <scope>NUCLEOTIDE SEQUENCE</scope>
    <source>
        <strain evidence="9">CGMCC 1.14984</strain>
    </source>
</reference>
<keyword evidence="2" id="KW-0624">Polysaccharide degradation</keyword>
<name>A0A8J3A4Y0_9PROT</name>
<dbReference type="InterPro" id="IPR006710">
    <property type="entry name" value="Glyco_hydro_43"/>
</dbReference>
<dbReference type="Pfam" id="PF04616">
    <property type="entry name" value="Glyco_hydro_43"/>
    <property type="match status" value="1"/>
</dbReference>
<dbReference type="SUPFAM" id="SSF75005">
    <property type="entry name" value="Arabinanase/levansucrase/invertase"/>
    <property type="match status" value="1"/>
</dbReference>
<reference evidence="10 12" key="2">
    <citation type="submission" date="2020-02" db="EMBL/GenBank/DDBJ databases">
        <title>Genome sequence of Parvularcula flava strain NH6-79.</title>
        <authorList>
            <person name="Abdul Karim M.H."/>
            <person name="Lam M.Q."/>
            <person name="Chen S.J."/>
            <person name="Yahya A."/>
            <person name="Shahir S."/>
            <person name="Shamsir M.S."/>
            <person name="Chong C.S."/>
        </authorList>
    </citation>
    <scope>NUCLEOTIDE SEQUENCE [LARGE SCALE GENOMIC DNA]</scope>
    <source>
        <strain evidence="10 12">NH6-79</strain>
    </source>
</reference>
<keyword evidence="2" id="KW-0858">Xylan degradation</keyword>
<dbReference type="GO" id="GO:0045493">
    <property type="term" value="P:xylan catabolic process"/>
    <property type="evidence" value="ECO:0007669"/>
    <property type="project" value="UniProtKB-KW"/>
</dbReference>
<keyword evidence="12" id="KW-1185">Reference proteome</keyword>
<keyword evidence="4" id="KW-0119">Carbohydrate metabolism</keyword>
<evidence type="ECO:0000256" key="7">
    <source>
        <dbReference type="RuleBase" id="RU361187"/>
    </source>
</evidence>
<dbReference type="InterPro" id="IPR052176">
    <property type="entry name" value="Glycosyl_Hydrlase_43_Enz"/>
</dbReference>
<dbReference type="PROSITE" id="PS51257">
    <property type="entry name" value="PROKAR_LIPOPROTEIN"/>
    <property type="match status" value="1"/>
</dbReference>
<dbReference type="AlphaFoldDB" id="A0A8J3A4Y0"/>
<dbReference type="GO" id="GO:0004553">
    <property type="term" value="F:hydrolase activity, hydrolyzing O-glycosyl compounds"/>
    <property type="evidence" value="ECO:0007669"/>
    <property type="project" value="InterPro"/>
</dbReference>
<protein>
    <submittedName>
        <fullName evidence="10">Family 43 glycosylhydrolase</fullName>
    </submittedName>
    <submittedName>
        <fullName evidence="9">Glycoside hydrolase</fullName>
    </submittedName>
</protein>
<dbReference type="PANTHER" id="PTHR43772:SF2">
    <property type="entry name" value="PUTATIVE (AFU_ORTHOLOGUE AFUA_2G04480)-RELATED"/>
    <property type="match status" value="1"/>
</dbReference>
<sequence length="369" mass="40617">MITKASKSVSIIALCAGYGFLSACLQETVETEAETSPIAESAEATASLETEAPAESAGISNARVPGTNPITTAQFTADPAAMVHDGTVWLYVGHDDPAPDQRYGMPEWLAFSSADMKNWEAHGPIMKPTDFSWAIADAWASEVEPHDGRFWFYTTVTHDDTHPGKAIGVAVSDIPEGPFVDARGSALITAEMTPKGEHNWEDIDPTVFIDDDGTPYLLWGNVNCYMVELAPNMTELAGEIQEVDLPYFTEGPWVHKRGDWYYLSYAAIDNAESDDEQIHYAMSKSVRGPWEHMGQLAAPTGSSFTIHPSIIEFEDQWYFFYHDGSLSVDGEEGGEGRRNVRVDYLYYNEDGTIKPIIQTAEGVSVPPVR</sequence>
<dbReference type="CDD" id="cd18618">
    <property type="entry name" value="GH43_Xsa43E-like"/>
    <property type="match status" value="1"/>
</dbReference>
<evidence type="ECO:0000256" key="2">
    <source>
        <dbReference type="ARBA" id="ARBA00022651"/>
    </source>
</evidence>
<evidence type="ECO:0000313" key="9">
    <source>
        <dbReference type="EMBL" id="GGH99522.1"/>
    </source>
</evidence>
<comment type="caution">
    <text evidence="9">The sequence shown here is derived from an EMBL/GenBank/DDBJ whole genome shotgun (WGS) entry which is preliminary data.</text>
</comment>
<accession>A0A8J3A4Y0</accession>
<dbReference type="PANTHER" id="PTHR43772">
    <property type="entry name" value="ENDO-1,4-BETA-XYLANASE"/>
    <property type="match status" value="1"/>
</dbReference>
<dbReference type="Gene3D" id="2.115.10.20">
    <property type="entry name" value="Glycosyl hydrolase domain, family 43"/>
    <property type="match status" value="1"/>
</dbReference>